<dbReference type="RefSeq" id="WP_139226225.1">
    <property type="nucleotide sequence ID" value="NZ_FOSQ01000024.1"/>
</dbReference>
<proteinExistence type="predicted"/>
<keyword evidence="1" id="KW-0472">Membrane</keyword>
<dbReference type="GO" id="GO:0005737">
    <property type="term" value="C:cytoplasm"/>
    <property type="evidence" value="ECO:0007669"/>
    <property type="project" value="TreeGrafter"/>
</dbReference>
<feature type="transmembrane region" description="Helical" evidence="1">
    <location>
        <begin position="423"/>
        <end position="442"/>
    </location>
</feature>
<evidence type="ECO:0000313" key="3">
    <source>
        <dbReference type="Proteomes" id="UP000199473"/>
    </source>
</evidence>
<dbReference type="InterPro" id="IPR001193">
    <property type="entry name" value="MBTPS2"/>
</dbReference>
<dbReference type="STRING" id="1123062.SAMN02745775_1245"/>
<dbReference type="PANTHER" id="PTHR13325:SF3">
    <property type="entry name" value="MEMBRANE-BOUND TRANSCRIPTION FACTOR SITE-2 PROTEASE"/>
    <property type="match status" value="1"/>
</dbReference>
<feature type="transmembrane region" description="Helical" evidence="1">
    <location>
        <begin position="248"/>
        <end position="272"/>
    </location>
</feature>
<dbReference type="OrthoDB" id="9759690at2"/>
<accession>A0A1I4F8G7</accession>
<keyword evidence="1" id="KW-1133">Transmembrane helix</keyword>
<sequence length="712" mass="77426">MFSDRWLHVSGLQIRIHSRIRVSTRKIGGETWHMLHDPMSNEFARLRADGWRFIASLPSHRSVGEAWQAAYDRGEIGSLTQHRVVQLISALYRRNLLAITTSIDSARLADRGQRRLRKPALQRAQNLLFLQVPLVDPDRALRRVAPLLRIVFGPVGLLIWGLVAFLALSTLVQRWESVIDASSAVFAAPSPILLFASFTLSKALHELGHAGMCRRHGGAVHTLGVMLLIFAPIPYADVSSAWGFRSRSARVAVGAGGMLVDVFVASLATLAWSSTPAGPVNDAAFSLMLTSAIYAFVINANPLMRFDGYYILSDLIDVPNLAAQSSAAFGNAVRKLFLGQPTSRDQDDVVVDHPGLAAFGGLALGYRIFAIGGIVLFIADQYLGLGLLAAVILALSASGPPALRMLAAWRTSRADVSSIPARAWLRGGISVGLVCALILSPLPDWKTLPASIAAIGARQVSAGTAGRVVEVIGRPNMLHRAGEPLVRLEDPELALERRTIELQLTRNGMMERRALASGTADLDPIRERRRSLEQALRQTDADIAFLLVRAPADGYWAAPSVHDHMYGWVERGTELGTLIPEGDYRLIAVVPQSASASVASVADLTGTVRCSGDARTMMYLHDLRMVPLAITRLPNPALGSASGGDIAVSGHDPTGTASVEPIFQIEGRISGPDHPFLVHRRSCWVRIALPHRSLGARWLEATRQFFQRRYRL</sequence>
<dbReference type="PANTHER" id="PTHR13325">
    <property type="entry name" value="PROTEASE M50 MEMBRANE-BOUND TRANSCRIPTION FACTOR SITE 2 PROTEASE"/>
    <property type="match status" value="1"/>
</dbReference>
<protein>
    <submittedName>
        <fullName evidence="2">Putative peptide zinc metalloprotease protein</fullName>
    </submittedName>
</protein>
<dbReference type="GO" id="GO:0004222">
    <property type="term" value="F:metalloendopeptidase activity"/>
    <property type="evidence" value="ECO:0007669"/>
    <property type="project" value="InterPro"/>
</dbReference>
<evidence type="ECO:0000313" key="2">
    <source>
        <dbReference type="EMBL" id="SFL13590.1"/>
    </source>
</evidence>
<keyword evidence="1" id="KW-0812">Transmembrane</keyword>
<dbReference type="Proteomes" id="UP000199473">
    <property type="component" value="Unassembled WGS sequence"/>
</dbReference>
<dbReference type="GO" id="GO:0016020">
    <property type="term" value="C:membrane"/>
    <property type="evidence" value="ECO:0007669"/>
    <property type="project" value="InterPro"/>
</dbReference>
<dbReference type="GO" id="GO:0031293">
    <property type="term" value="P:membrane protein intracellular domain proteolysis"/>
    <property type="evidence" value="ECO:0007669"/>
    <property type="project" value="TreeGrafter"/>
</dbReference>
<organism evidence="2 3">
    <name type="scientific">Falsiroseomonas stagni DSM 19981</name>
    <dbReference type="NCBI Taxonomy" id="1123062"/>
    <lineage>
        <taxon>Bacteria</taxon>
        <taxon>Pseudomonadati</taxon>
        <taxon>Pseudomonadota</taxon>
        <taxon>Alphaproteobacteria</taxon>
        <taxon>Acetobacterales</taxon>
        <taxon>Roseomonadaceae</taxon>
        <taxon>Falsiroseomonas</taxon>
    </lineage>
</organism>
<reference evidence="2 3" key="1">
    <citation type="submission" date="2016-10" db="EMBL/GenBank/DDBJ databases">
        <authorList>
            <person name="de Groot N.N."/>
        </authorList>
    </citation>
    <scope>NUCLEOTIDE SEQUENCE [LARGE SCALE GENOMIC DNA]</scope>
    <source>
        <strain evidence="2 3">DSM 19981</strain>
    </source>
</reference>
<feature type="transmembrane region" description="Helical" evidence="1">
    <location>
        <begin position="385"/>
        <end position="403"/>
    </location>
</feature>
<name>A0A1I4F8G7_9PROT</name>
<evidence type="ECO:0000256" key="1">
    <source>
        <dbReference type="SAM" id="Phobius"/>
    </source>
</evidence>
<keyword evidence="2" id="KW-0482">Metalloprotease</keyword>
<gene>
    <name evidence="2" type="ORF">SAMN02745775_1245</name>
</gene>
<dbReference type="EMBL" id="FOSQ01000024">
    <property type="protein sequence ID" value="SFL13590.1"/>
    <property type="molecule type" value="Genomic_DNA"/>
</dbReference>
<dbReference type="AlphaFoldDB" id="A0A1I4F8G7"/>
<feature type="transmembrane region" description="Helical" evidence="1">
    <location>
        <begin position="284"/>
        <end position="304"/>
    </location>
</feature>
<feature type="transmembrane region" description="Helical" evidence="1">
    <location>
        <begin position="184"/>
        <end position="204"/>
    </location>
</feature>
<feature type="transmembrane region" description="Helical" evidence="1">
    <location>
        <begin position="147"/>
        <end position="172"/>
    </location>
</feature>
<feature type="transmembrane region" description="Helical" evidence="1">
    <location>
        <begin position="356"/>
        <end position="378"/>
    </location>
</feature>
<keyword evidence="2" id="KW-0378">Hydrolase</keyword>
<keyword evidence="2" id="KW-0645">Protease</keyword>
<keyword evidence="3" id="KW-1185">Reference proteome</keyword>
<feature type="transmembrane region" description="Helical" evidence="1">
    <location>
        <begin position="216"/>
        <end position="236"/>
    </location>
</feature>